<dbReference type="InterPro" id="IPR006016">
    <property type="entry name" value="UspA"/>
</dbReference>
<dbReference type="SUPFAM" id="SSF52402">
    <property type="entry name" value="Adenine nucleotide alpha hydrolases-like"/>
    <property type="match status" value="1"/>
</dbReference>
<dbReference type="Gene3D" id="3.40.50.620">
    <property type="entry name" value="HUPs"/>
    <property type="match status" value="1"/>
</dbReference>
<gene>
    <name evidence="3" type="ORF">OHK93_004157</name>
</gene>
<feature type="compositionally biased region" description="Acidic residues" evidence="1">
    <location>
        <begin position="271"/>
        <end position="285"/>
    </location>
</feature>
<dbReference type="Proteomes" id="UP001161017">
    <property type="component" value="Unassembled WGS sequence"/>
</dbReference>
<feature type="region of interest" description="Disordered" evidence="1">
    <location>
        <begin position="163"/>
        <end position="189"/>
    </location>
</feature>
<organism evidence="3 4">
    <name type="scientific">Ramalina farinacea</name>
    <dbReference type="NCBI Taxonomy" id="258253"/>
    <lineage>
        <taxon>Eukaryota</taxon>
        <taxon>Fungi</taxon>
        <taxon>Dikarya</taxon>
        <taxon>Ascomycota</taxon>
        <taxon>Pezizomycotina</taxon>
        <taxon>Lecanoromycetes</taxon>
        <taxon>OSLEUM clade</taxon>
        <taxon>Lecanoromycetidae</taxon>
        <taxon>Lecanorales</taxon>
        <taxon>Lecanorineae</taxon>
        <taxon>Ramalinaceae</taxon>
        <taxon>Ramalina</taxon>
    </lineage>
</organism>
<dbReference type="PANTHER" id="PTHR47815">
    <property type="entry name" value="UNIVERSAL STRESS PROTEIN A FAMILY PROTEIN C25B2.10"/>
    <property type="match status" value="1"/>
</dbReference>
<sequence length="305" mass="33525">MISQHRDYERKKGSRTYLCGTDESDYAAFALKYLIKKLVDDGDDIVCVRAVDKDSEVASEFSIKEAEYRQKAQKVQEQVQALLDSARGPAVKVVIEFAVGKVGDTIDRMVNIHHPLCVVVGTRGKTLAGSGFGKTSTSQYLCQHSPVPVIIVRPEHKRLKNLRKRESNPERREYKQLMGRSSPTDLPLGEAADRIVQEASDDERKAVAKAIGLSDKPTKLKPLRGRSGSRGESRERPASIRSMGSGAEESSEEEEEGAPLSRMSSNKSEIDSDYDSGDEGPDLEDMPNFIPGLGDEGVGDVEDRG</sequence>
<feature type="region of interest" description="Disordered" evidence="1">
    <location>
        <begin position="209"/>
        <end position="305"/>
    </location>
</feature>
<dbReference type="EMBL" id="JAPUFD010000002">
    <property type="protein sequence ID" value="MDI1485968.1"/>
    <property type="molecule type" value="Genomic_DNA"/>
</dbReference>
<accession>A0AA43QG86</accession>
<feature type="domain" description="UspA" evidence="2">
    <location>
        <begin position="16"/>
        <end position="153"/>
    </location>
</feature>
<dbReference type="CDD" id="cd23659">
    <property type="entry name" value="USP_At3g01520-like"/>
    <property type="match status" value="1"/>
</dbReference>
<reference evidence="3" key="1">
    <citation type="journal article" date="2023" name="Genome Biol. Evol.">
        <title>First Whole Genome Sequence and Flow Cytometry Genome Size Data for the Lichen-Forming Fungus Ramalina farinacea (Ascomycota).</title>
        <authorList>
            <person name="Llewellyn T."/>
            <person name="Mian S."/>
            <person name="Hill R."/>
            <person name="Leitch I.J."/>
            <person name="Gaya E."/>
        </authorList>
    </citation>
    <scope>NUCLEOTIDE SEQUENCE</scope>
    <source>
        <strain evidence="3">LIQ254RAFAR</strain>
    </source>
</reference>
<comment type="caution">
    <text evidence="3">The sequence shown here is derived from an EMBL/GenBank/DDBJ whole genome shotgun (WGS) entry which is preliminary data.</text>
</comment>
<dbReference type="PANTHER" id="PTHR47815:SF1">
    <property type="entry name" value="UNIVERSAL STRESS PROTEIN A FAMILY PROTEIN C25B2.10"/>
    <property type="match status" value="1"/>
</dbReference>
<dbReference type="Pfam" id="PF00582">
    <property type="entry name" value="Usp"/>
    <property type="match status" value="1"/>
</dbReference>
<evidence type="ECO:0000313" key="4">
    <source>
        <dbReference type="Proteomes" id="UP001161017"/>
    </source>
</evidence>
<keyword evidence="4" id="KW-1185">Reference proteome</keyword>
<proteinExistence type="predicted"/>
<name>A0AA43QG86_9LECA</name>
<feature type="compositionally biased region" description="Basic and acidic residues" evidence="1">
    <location>
        <begin position="229"/>
        <end position="238"/>
    </location>
</feature>
<dbReference type="AlphaFoldDB" id="A0AA43QG86"/>
<dbReference type="InterPro" id="IPR014729">
    <property type="entry name" value="Rossmann-like_a/b/a_fold"/>
</dbReference>
<feature type="compositionally biased region" description="Basic and acidic residues" evidence="1">
    <location>
        <begin position="164"/>
        <end position="175"/>
    </location>
</feature>
<evidence type="ECO:0000259" key="2">
    <source>
        <dbReference type="Pfam" id="PF00582"/>
    </source>
</evidence>
<protein>
    <recommendedName>
        <fullName evidence="2">UspA domain-containing protein</fullName>
    </recommendedName>
</protein>
<evidence type="ECO:0000256" key="1">
    <source>
        <dbReference type="SAM" id="MobiDB-lite"/>
    </source>
</evidence>
<evidence type="ECO:0000313" key="3">
    <source>
        <dbReference type="EMBL" id="MDI1485968.1"/>
    </source>
</evidence>